<name>A0A2H6K7P9_9APIC</name>
<evidence type="ECO:0000313" key="1">
    <source>
        <dbReference type="EMBL" id="GBE59023.1"/>
    </source>
</evidence>
<dbReference type="GO" id="GO:0005840">
    <property type="term" value="C:ribosome"/>
    <property type="evidence" value="ECO:0007669"/>
    <property type="project" value="UniProtKB-KW"/>
</dbReference>
<comment type="caution">
    <text evidence="1">The sequence shown here is derived from an EMBL/GenBank/DDBJ whole genome shotgun (WGS) entry which is preliminary data.</text>
</comment>
<dbReference type="VEuPathDB" id="PiroplasmaDB:BOVATA_005160"/>
<dbReference type="GeneID" id="39872793"/>
<evidence type="ECO:0000313" key="2">
    <source>
        <dbReference type="Proteomes" id="UP000236319"/>
    </source>
</evidence>
<keyword evidence="1" id="KW-0689">Ribosomal protein</keyword>
<keyword evidence="1" id="KW-0687">Ribonucleoprotein</keyword>
<protein>
    <submittedName>
        <fullName evidence="1">Ribosomal protein</fullName>
    </submittedName>
</protein>
<keyword evidence="2" id="KW-1185">Reference proteome</keyword>
<proteinExistence type="predicted"/>
<dbReference type="AlphaFoldDB" id="A0A2H6K7P9"/>
<reference evidence="1 2" key="1">
    <citation type="journal article" date="2017" name="BMC Genomics">
        <title>Whole-genome assembly of Babesia ovata and comparative genomics between closely related pathogens.</title>
        <authorList>
            <person name="Yamagishi J."/>
            <person name="Asada M."/>
            <person name="Hakimi H."/>
            <person name="Tanaka T.Q."/>
            <person name="Sugimoto C."/>
            <person name="Kawazu S."/>
        </authorList>
    </citation>
    <scope>NUCLEOTIDE SEQUENCE [LARGE SCALE GENOMIC DNA]</scope>
    <source>
        <strain evidence="1 2">Miyake</strain>
    </source>
</reference>
<organism evidence="1 2">
    <name type="scientific">Babesia ovata</name>
    <dbReference type="NCBI Taxonomy" id="189622"/>
    <lineage>
        <taxon>Eukaryota</taxon>
        <taxon>Sar</taxon>
        <taxon>Alveolata</taxon>
        <taxon>Apicomplexa</taxon>
        <taxon>Aconoidasida</taxon>
        <taxon>Piroplasmida</taxon>
        <taxon>Babesiidae</taxon>
        <taxon>Babesia</taxon>
    </lineage>
</organism>
<dbReference type="Proteomes" id="UP000236319">
    <property type="component" value="Unassembled WGS sequence"/>
</dbReference>
<dbReference type="OrthoDB" id="5555409at2759"/>
<dbReference type="RefSeq" id="XP_028865266.1">
    <property type="nucleotide sequence ID" value="XM_029009433.1"/>
</dbReference>
<gene>
    <name evidence="1" type="ORF">BOVATA_005160</name>
</gene>
<sequence>MKARFGKDTVLPFETPAQSDGSNLLVSPLLPIDVIDKMREKKLLLAVDMLREQDIKILTETGTITEFGIYKVQLNVDPEIDIQITADVKEKPLDTSFLKDVMLSESSQESSSE</sequence>
<accession>A0A2H6K7P9</accession>
<dbReference type="EMBL" id="BDSA01000001">
    <property type="protein sequence ID" value="GBE59023.1"/>
    <property type="molecule type" value="Genomic_DNA"/>
</dbReference>